<sequence>MFVASNSCSTPRRSTTLSRKHPSDMSASDDETYTIPIKDQRYFGAGLKRKRVNFVSASSPATPQPGASGDGPSASDLYLSIIGGGKKPEAARGGGSSSGTSQAPSTPEADAATAAVSAPASPAAAATCEVCKLPLADGHESSLAHQVCLKHSHPPSAIERGRKGLSFLKAHGWDPDSRKGLGKGGEGILHPIKLKEKKDTVGLGMFVPKGSAPPPKVEKLSAKQVRKNEEQGKKRKEQLQRLFYSNDDVLRYLGEG</sequence>
<comment type="caution">
    <text evidence="3">The sequence shown here is derived from an EMBL/GenBank/DDBJ whole genome shotgun (WGS) entry which is preliminary data.</text>
</comment>
<dbReference type="InterPro" id="IPR039146">
    <property type="entry name" value="GPANK1"/>
</dbReference>
<gene>
    <name evidence="3" type="ORF">SLS56_005152</name>
</gene>
<reference evidence="3 4" key="1">
    <citation type="submission" date="2024-02" db="EMBL/GenBank/DDBJ databases">
        <title>De novo assembly and annotation of 12 fungi associated with fruit tree decline syndrome in Ontario, Canada.</title>
        <authorList>
            <person name="Sulman M."/>
            <person name="Ellouze W."/>
            <person name="Ilyukhin E."/>
        </authorList>
    </citation>
    <scope>NUCLEOTIDE SEQUENCE [LARGE SCALE GENOMIC DNA]</scope>
    <source>
        <strain evidence="3 4">M1-105</strain>
    </source>
</reference>
<dbReference type="Proteomes" id="UP001521116">
    <property type="component" value="Unassembled WGS sequence"/>
</dbReference>
<dbReference type="Pfam" id="PF01585">
    <property type="entry name" value="G-patch"/>
    <property type="match status" value="1"/>
</dbReference>
<feature type="domain" description="G-patch" evidence="2">
    <location>
        <begin position="160"/>
        <end position="208"/>
    </location>
</feature>
<dbReference type="PROSITE" id="PS50174">
    <property type="entry name" value="G_PATCH"/>
    <property type="match status" value="1"/>
</dbReference>
<protein>
    <recommendedName>
        <fullName evidence="2">G-patch domain-containing protein</fullName>
    </recommendedName>
</protein>
<dbReference type="SMART" id="SM00443">
    <property type="entry name" value="G_patch"/>
    <property type="match status" value="1"/>
</dbReference>
<evidence type="ECO:0000256" key="1">
    <source>
        <dbReference type="SAM" id="MobiDB-lite"/>
    </source>
</evidence>
<evidence type="ECO:0000313" key="3">
    <source>
        <dbReference type="EMBL" id="KAL1629883.1"/>
    </source>
</evidence>
<evidence type="ECO:0000259" key="2">
    <source>
        <dbReference type="PROSITE" id="PS50174"/>
    </source>
</evidence>
<organism evidence="3 4">
    <name type="scientific">Neofusicoccum ribis</name>
    <dbReference type="NCBI Taxonomy" id="45134"/>
    <lineage>
        <taxon>Eukaryota</taxon>
        <taxon>Fungi</taxon>
        <taxon>Dikarya</taxon>
        <taxon>Ascomycota</taxon>
        <taxon>Pezizomycotina</taxon>
        <taxon>Dothideomycetes</taxon>
        <taxon>Dothideomycetes incertae sedis</taxon>
        <taxon>Botryosphaeriales</taxon>
        <taxon>Botryosphaeriaceae</taxon>
        <taxon>Neofusicoccum</taxon>
    </lineage>
</organism>
<dbReference type="EMBL" id="JAJVDC020000050">
    <property type="protein sequence ID" value="KAL1629883.1"/>
    <property type="molecule type" value="Genomic_DNA"/>
</dbReference>
<keyword evidence="4" id="KW-1185">Reference proteome</keyword>
<proteinExistence type="predicted"/>
<feature type="compositionally biased region" description="Polar residues" evidence="1">
    <location>
        <begin position="1"/>
        <end position="17"/>
    </location>
</feature>
<feature type="region of interest" description="Disordered" evidence="1">
    <location>
        <begin position="56"/>
        <end position="115"/>
    </location>
</feature>
<name>A0ABR3SV23_9PEZI</name>
<dbReference type="PANTHER" id="PTHR20923:SF1">
    <property type="entry name" value="G PATCH DOMAIN AND ANKYRIN REPEAT-CONTAINING PROTEIN 1"/>
    <property type="match status" value="1"/>
</dbReference>
<dbReference type="InterPro" id="IPR000467">
    <property type="entry name" value="G_patch_dom"/>
</dbReference>
<feature type="compositionally biased region" description="Low complexity" evidence="1">
    <location>
        <begin position="98"/>
        <end position="115"/>
    </location>
</feature>
<feature type="compositionally biased region" description="Basic and acidic residues" evidence="1">
    <location>
        <begin position="216"/>
        <end position="232"/>
    </location>
</feature>
<evidence type="ECO:0000313" key="4">
    <source>
        <dbReference type="Proteomes" id="UP001521116"/>
    </source>
</evidence>
<feature type="region of interest" description="Disordered" evidence="1">
    <location>
        <begin position="207"/>
        <end position="239"/>
    </location>
</feature>
<feature type="region of interest" description="Disordered" evidence="1">
    <location>
        <begin position="1"/>
        <end position="34"/>
    </location>
</feature>
<accession>A0ABR3SV23</accession>
<dbReference type="PANTHER" id="PTHR20923">
    <property type="entry name" value="BAT4 PROTEIN-RELATED"/>
    <property type="match status" value="1"/>
</dbReference>